<gene>
    <name evidence="1" type="ORF">BOLC8T49797H</name>
</gene>
<protein>
    <submittedName>
        <fullName evidence="1">Uncharacterized protein</fullName>
    </submittedName>
</protein>
<sequence length="51" mass="5771">MPPSLSPFLRSTPVRSGRLIGNPISHRSHHGTRNSTVFFDFNLLHRTNQSV</sequence>
<name>A0A3P6FUA1_BRAOL</name>
<dbReference type="EMBL" id="LR031879">
    <property type="protein sequence ID" value="VDD56568.1"/>
    <property type="molecule type" value="Genomic_DNA"/>
</dbReference>
<dbReference type="AlphaFoldDB" id="A0A3P6FUA1"/>
<reference evidence="1" key="1">
    <citation type="submission" date="2018-11" db="EMBL/GenBank/DDBJ databases">
        <authorList>
            <consortium name="Genoscope - CEA"/>
            <person name="William W."/>
        </authorList>
    </citation>
    <scope>NUCLEOTIDE SEQUENCE</scope>
</reference>
<evidence type="ECO:0000313" key="1">
    <source>
        <dbReference type="EMBL" id="VDD56568.1"/>
    </source>
</evidence>
<accession>A0A3P6FUA1</accession>
<organism evidence="1">
    <name type="scientific">Brassica oleracea</name>
    <name type="common">Wild cabbage</name>
    <dbReference type="NCBI Taxonomy" id="3712"/>
    <lineage>
        <taxon>Eukaryota</taxon>
        <taxon>Viridiplantae</taxon>
        <taxon>Streptophyta</taxon>
        <taxon>Embryophyta</taxon>
        <taxon>Tracheophyta</taxon>
        <taxon>Spermatophyta</taxon>
        <taxon>Magnoliopsida</taxon>
        <taxon>eudicotyledons</taxon>
        <taxon>Gunneridae</taxon>
        <taxon>Pentapetalae</taxon>
        <taxon>rosids</taxon>
        <taxon>malvids</taxon>
        <taxon>Brassicales</taxon>
        <taxon>Brassicaceae</taxon>
        <taxon>Brassiceae</taxon>
        <taxon>Brassica</taxon>
    </lineage>
</organism>
<proteinExistence type="predicted"/>